<accession>A0ABM6PMH5</accession>
<evidence type="ECO:0000256" key="1">
    <source>
        <dbReference type="ARBA" id="ARBA00022801"/>
    </source>
</evidence>
<feature type="active site" description="For ring-opening step" evidence="3">
    <location>
        <position position="145"/>
    </location>
</feature>
<dbReference type="InterPro" id="IPR006148">
    <property type="entry name" value="Glc/Gal-6P_isomerase"/>
</dbReference>
<evidence type="ECO:0000259" key="4">
    <source>
        <dbReference type="Pfam" id="PF01182"/>
    </source>
</evidence>
<feature type="active site" description="Proton acceptor; for enolization step" evidence="3">
    <location>
        <position position="69"/>
    </location>
</feature>
<feature type="domain" description="Glucosamine/galactosamine-6-phosphate isomerase" evidence="4">
    <location>
        <begin position="10"/>
        <end position="225"/>
    </location>
</feature>
<comment type="function">
    <text evidence="3">Catalyzes the reversible isomerization-deamination of glucosamine 6-phosphate (GlcN6P) to form fructose 6-phosphate (Fru6P) and ammonium ion.</text>
</comment>
<comment type="similarity">
    <text evidence="3">Belongs to the glucosamine/galactosamine-6-phosphate isomerase family. NagB subfamily.</text>
</comment>
<dbReference type="RefSeq" id="WP_096883028.1">
    <property type="nucleotide sequence ID" value="NZ_CP023482.1"/>
</dbReference>
<name>A0ABM6PMH5_9MICO</name>
<dbReference type="CDD" id="cd01399">
    <property type="entry name" value="GlcN6P_deaminase"/>
    <property type="match status" value="1"/>
</dbReference>
<gene>
    <name evidence="3 5" type="primary">nagB</name>
    <name evidence="5" type="ORF">COP05_06360</name>
</gene>
<dbReference type="SUPFAM" id="SSF100950">
    <property type="entry name" value="NagB/RpiA/CoA transferase-like"/>
    <property type="match status" value="1"/>
</dbReference>
<evidence type="ECO:0000256" key="3">
    <source>
        <dbReference type="HAMAP-Rule" id="MF_01241"/>
    </source>
</evidence>
<dbReference type="NCBIfam" id="TIGR00502">
    <property type="entry name" value="nagB"/>
    <property type="match status" value="1"/>
</dbReference>
<protein>
    <recommendedName>
        <fullName evidence="3">Glucosamine-6-phosphate deaminase</fullName>
        <ecNumber evidence="3">3.5.99.6</ecNumber>
    </recommendedName>
    <alternativeName>
        <fullName evidence="3">GlcN6P deaminase</fullName>
        <shortName evidence="3">GNPDA</shortName>
    </alternativeName>
    <alternativeName>
        <fullName evidence="3">Glucosamine-6-phosphate isomerase</fullName>
    </alternativeName>
</protein>
<comment type="catalytic activity">
    <reaction evidence="3">
        <text>alpha-D-glucosamine 6-phosphate + H2O = beta-D-fructose 6-phosphate + NH4(+)</text>
        <dbReference type="Rhea" id="RHEA:12172"/>
        <dbReference type="ChEBI" id="CHEBI:15377"/>
        <dbReference type="ChEBI" id="CHEBI:28938"/>
        <dbReference type="ChEBI" id="CHEBI:57634"/>
        <dbReference type="ChEBI" id="CHEBI:75989"/>
        <dbReference type="EC" id="3.5.99.6"/>
    </reaction>
</comment>
<dbReference type="EC" id="3.5.99.6" evidence="3"/>
<keyword evidence="6" id="KW-1185">Reference proteome</keyword>
<feature type="active site" description="Proton acceptor; for ring-opening step" evidence="3">
    <location>
        <position position="140"/>
    </location>
</feature>
<keyword evidence="2 3" id="KW-0119">Carbohydrate metabolism</keyword>
<dbReference type="HAMAP" id="MF_01241">
    <property type="entry name" value="GlcN6P_deamin"/>
    <property type="match status" value="1"/>
</dbReference>
<dbReference type="Gene3D" id="3.40.50.1360">
    <property type="match status" value="1"/>
</dbReference>
<dbReference type="PANTHER" id="PTHR11280:SF5">
    <property type="entry name" value="GLUCOSAMINE-6-PHOSPHATE ISOMERASE"/>
    <property type="match status" value="1"/>
</dbReference>
<proteinExistence type="inferred from homology"/>
<evidence type="ECO:0000256" key="2">
    <source>
        <dbReference type="ARBA" id="ARBA00023277"/>
    </source>
</evidence>
<sequence>MEIYIRPTADDASVVVADHIEAAIREADGDPVTLGLATGSSPIAAYDELARRHLDEGLSFANVTVFMLDEYVGLSPEHPQSYARFIREHLVEKVDLDPAKVFCPRGDTGDPVAEAARYDAAIKDAGGIDLQLLGVGATGHIGFNEPGTSLASRTHLVTLTPKTIADNSRFFDSKDDVPIHAISQGVGTIREARKLLLIATGENKAEAVRQTIEGGVSARWTSTALQLHEDATIVVDSSAASKLDYLDYYRFIDANRPEKK</sequence>
<dbReference type="Proteomes" id="UP000815698">
    <property type="component" value="Chromosome"/>
</dbReference>
<organism evidence="5 6">
    <name type="scientific">Dermabacter jinjuensis</name>
    <dbReference type="NCBI Taxonomy" id="1667168"/>
    <lineage>
        <taxon>Bacteria</taxon>
        <taxon>Bacillati</taxon>
        <taxon>Actinomycetota</taxon>
        <taxon>Actinomycetes</taxon>
        <taxon>Micrococcales</taxon>
        <taxon>Dermabacteraceae</taxon>
        <taxon>Dermabacter</taxon>
    </lineage>
</organism>
<reference evidence="5 6" key="1">
    <citation type="journal article" date="2016" name="Int. J. Syst. Evol. Microbiol.">
        <title>Dermabacter jinjuensis sp. nov., a novel species of the genus Dermabacter isolated from a clinical specimen.</title>
        <authorList>
            <person name="Park Y.K."/>
            <person name="Lee K.M."/>
            <person name="Lee W.K."/>
            <person name="Cho M.J."/>
            <person name="Lee H.S."/>
            <person name="Cho Y.G."/>
            <person name="Lee Y.C."/>
            <person name="Lee W.K."/>
            <person name="Seong W.K."/>
            <person name="Hwang K.J."/>
        </authorList>
    </citation>
    <scope>NUCLEOTIDE SEQUENCE [LARGE SCALE GENOMIC DNA]</scope>
    <source>
        <strain evidence="5 6">32T</strain>
    </source>
</reference>
<dbReference type="PANTHER" id="PTHR11280">
    <property type="entry name" value="GLUCOSAMINE-6-PHOSPHATE ISOMERASE"/>
    <property type="match status" value="1"/>
</dbReference>
<evidence type="ECO:0000313" key="6">
    <source>
        <dbReference type="Proteomes" id="UP000815698"/>
    </source>
</evidence>
<dbReference type="EMBL" id="CP023482">
    <property type="protein sequence ID" value="ATH96746.1"/>
    <property type="molecule type" value="Genomic_DNA"/>
</dbReference>
<dbReference type="InterPro" id="IPR004547">
    <property type="entry name" value="Glucosamine6P_isomerase"/>
</dbReference>
<evidence type="ECO:0000313" key="5">
    <source>
        <dbReference type="EMBL" id="ATH96746.1"/>
    </source>
</evidence>
<dbReference type="InterPro" id="IPR037171">
    <property type="entry name" value="NagB/RpiA_transferase-like"/>
</dbReference>
<comment type="pathway">
    <text evidence="3">Amino-sugar metabolism; N-acetylneuraminate degradation; D-fructose 6-phosphate from N-acetylneuraminate: step 5/5.</text>
</comment>
<keyword evidence="1 3" id="KW-0378">Hydrolase</keyword>
<dbReference type="Pfam" id="PF01182">
    <property type="entry name" value="Glucosamine_iso"/>
    <property type="match status" value="1"/>
</dbReference>
<comment type="caution">
    <text evidence="3">Lacks conserved residue(s) required for the propagation of feature annotation.</text>
</comment>